<dbReference type="Proteomes" id="UP000028042">
    <property type="component" value="Unassembled WGS sequence"/>
</dbReference>
<dbReference type="GeneID" id="93072542"/>
<feature type="domain" description="Nitrogenase/oxidoreductase component 1" evidence="1">
    <location>
        <begin position="12"/>
        <end position="437"/>
    </location>
</feature>
<dbReference type="Proteomes" id="UP000030905">
    <property type="component" value="Chromosome"/>
</dbReference>
<accession>A0A0H3J3B2</accession>
<evidence type="ECO:0000313" key="4">
    <source>
        <dbReference type="Proteomes" id="UP000028042"/>
    </source>
</evidence>
<dbReference type="InterPro" id="IPR050152">
    <property type="entry name" value="ChlB/BchB/BchZ"/>
</dbReference>
<sequence length="452" mass="50038">MGNVIEQPRYTCAIGAQHTVLAIKGAVPVLHCGPGCSNKVSLYLTTSAGYQGESDFGGTHIPCTNSSEKDIVFGGEKKLDETIDGALKVIKGNLFVVLTGCTADIVGDDVISIASKYQREGKPVINAETAGFKGSNYVGHELVIKSIIEQYIGDDKPKVRKGLVNVFSVVPNQDPFWRGDLKEIKRILTAIGLEVNILFGYESKGVEEWKDIPNAEFNLVLNPWVGLKAAKLLERKFGTKFLHYQELPVGASATSKFLRTVGEFANLDRDKVEQVIKEEEFSFYKYFLDIGDFIAESRAGLPFELYTIADSAYAIGTSNFLINELGYVPKGAFLIDNVPQKYKDNVTNIFEGIHEEYKGKVFFETDGGSIEKIIRNDVNIPRKTLILGSTWEDKLSEDLNAPVVYISNPILDRLIVNKTYIGYTGGLNLIEEIYSSILSNKNFNQRVNAISI</sequence>
<name>A0A0H3J3B2_CLOPA</name>
<evidence type="ECO:0000313" key="5">
    <source>
        <dbReference type="Proteomes" id="UP000030905"/>
    </source>
</evidence>
<dbReference type="EC" id="1.18.6.1" evidence="2"/>
<dbReference type="eggNOG" id="COG2710">
    <property type="taxonomic scope" value="Bacteria"/>
</dbReference>
<dbReference type="Gene3D" id="3.40.50.1980">
    <property type="entry name" value="Nitrogenase molybdenum iron protein domain"/>
    <property type="match status" value="3"/>
</dbReference>
<reference evidence="3" key="2">
    <citation type="submission" date="2015-10" db="EMBL/GenBank/DDBJ databases">
        <title>Improved Draft Genome Sequence of Clostridium pasteurianum Strain ATCC 6013 (DSM 525) Using a Hybrid Next-Generation Sequencing Approach.</title>
        <authorList>
            <person name="Pyne M.E."/>
            <person name="Utturkar S.M."/>
            <person name="Brown S.D."/>
            <person name="Moo-Young M."/>
            <person name="Chung D.A."/>
            <person name="Chou P.C."/>
        </authorList>
    </citation>
    <scope>NUCLEOTIDE SEQUENCE</scope>
    <source>
        <strain evidence="3">ATCC 6013</strain>
    </source>
</reference>
<organism evidence="2 5">
    <name type="scientific">Clostridium pasteurianum DSM 525 = ATCC 6013</name>
    <dbReference type="NCBI Taxonomy" id="1262449"/>
    <lineage>
        <taxon>Bacteria</taxon>
        <taxon>Bacillati</taxon>
        <taxon>Bacillota</taxon>
        <taxon>Clostridia</taxon>
        <taxon>Eubacteriales</taxon>
        <taxon>Clostridiaceae</taxon>
        <taxon>Clostridium</taxon>
    </lineage>
</organism>
<dbReference type="EMBL" id="JPGY02000001">
    <property type="protein sequence ID" value="KRU13602.1"/>
    <property type="molecule type" value="Genomic_DNA"/>
</dbReference>
<dbReference type="PANTHER" id="PTHR33712">
    <property type="entry name" value="LIGHT-INDEPENDENT PROTOCHLOROPHYLLIDE REDUCTASE SUBUNIT B"/>
    <property type="match status" value="1"/>
</dbReference>
<dbReference type="InterPro" id="IPR000510">
    <property type="entry name" value="Nase/OxRdtase_comp1"/>
</dbReference>
<dbReference type="SUPFAM" id="SSF53807">
    <property type="entry name" value="Helical backbone' metal receptor"/>
    <property type="match status" value="1"/>
</dbReference>
<dbReference type="GO" id="GO:0016163">
    <property type="term" value="F:nitrogenase activity"/>
    <property type="evidence" value="ECO:0007669"/>
    <property type="project" value="UniProtKB-EC"/>
</dbReference>
<evidence type="ECO:0000259" key="1">
    <source>
        <dbReference type="Pfam" id="PF00148"/>
    </source>
</evidence>
<keyword evidence="2" id="KW-0560">Oxidoreductase</keyword>
<evidence type="ECO:0000313" key="2">
    <source>
        <dbReference type="EMBL" id="AJA50386.1"/>
    </source>
</evidence>
<keyword evidence="5" id="KW-1185">Reference proteome</keyword>
<dbReference type="RefSeq" id="WP_003440811.1">
    <property type="nucleotide sequence ID" value="NZ_ANZB01000001.1"/>
</dbReference>
<dbReference type="KEGG" id="cpae:CPAST_c02980"/>
<protein>
    <submittedName>
        <fullName evidence="2">Nitrogenase iron-iron protein beta chain</fullName>
        <ecNumber evidence="2">1.18.6.1</ecNumber>
    </submittedName>
    <submittedName>
        <fullName evidence="3">Oxidoreductase/nitrogenase component 1</fullName>
    </submittedName>
</protein>
<dbReference type="PATRIC" id="fig|1262449.3.peg.189"/>
<proteinExistence type="predicted"/>
<dbReference type="PANTHER" id="PTHR33712:SF7">
    <property type="entry name" value="LIGHT-INDEPENDENT PROTOCHLOROPHYLLIDE REDUCTASE SUBUNIT B"/>
    <property type="match status" value="1"/>
</dbReference>
<dbReference type="EMBL" id="CP009268">
    <property type="protein sequence ID" value="AJA50386.1"/>
    <property type="molecule type" value="Genomic_DNA"/>
</dbReference>
<dbReference type="KEGG" id="cpat:CLPA_c02980"/>
<gene>
    <name evidence="2" type="primary">anfK1</name>
    <name evidence="2" type="ORF">CLPA_c02980</name>
    <name evidence="3" type="ORF">CP6013_02850</name>
</gene>
<dbReference type="AlphaFoldDB" id="A0A0H3J3B2"/>
<reference evidence="2 5" key="1">
    <citation type="journal article" date="2015" name="Genome Announc.">
        <title>Complete Genome Sequence of the Nitrogen-Fixing and Solvent-Producing Clostridium pasteurianum DSM 525.</title>
        <authorList>
            <person name="Poehlein A."/>
            <person name="Grosse-Honebrink A."/>
            <person name="Zhang Y."/>
            <person name="Minton N.P."/>
            <person name="Daniel R."/>
        </authorList>
    </citation>
    <scope>NUCLEOTIDE SEQUENCE [LARGE SCALE GENOMIC DNA]</scope>
    <source>
        <strain evidence="2">DSM 525</strain>
        <strain evidence="5">DSM 525 / ATCC 6013</strain>
    </source>
</reference>
<reference evidence="3 4" key="3">
    <citation type="journal article" name="Genome Announc.">
        <title>Improved Draft Genome Sequence of Clostridium pasteurianum Strain ATCC 6013 (DSM 525) Using a Hybrid Next-Generation Sequencing Approach.</title>
        <authorList>
            <person name="Pyne M.E."/>
            <person name="Utturkar S."/>
            <person name="Brown S.D."/>
            <person name="Moo-Young M."/>
            <person name="Chung D.A."/>
            <person name="Chou C.P."/>
        </authorList>
    </citation>
    <scope>NUCLEOTIDE SEQUENCE [LARGE SCALE GENOMIC DNA]</scope>
    <source>
        <strain evidence="3 4">ATCC 6013</strain>
    </source>
</reference>
<evidence type="ECO:0000313" key="3">
    <source>
        <dbReference type="EMBL" id="KRU13602.1"/>
    </source>
</evidence>
<dbReference type="Pfam" id="PF00148">
    <property type="entry name" value="Oxidored_nitro"/>
    <property type="match status" value="1"/>
</dbReference>